<dbReference type="OMA" id="MSIMIMN"/>
<feature type="compositionally biased region" description="Low complexity" evidence="1">
    <location>
        <begin position="148"/>
        <end position="164"/>
    </location>
</feature>
<accession>L2GTZ8</accession>
<evidence type="ECO:0000256" key="1">
    <source>
        <dbReference type="SAM" id="MobiDB-lite"/>
    </source>
</evidence>
<feature type="region of interest" description="Disordered" evidence="1">
    <location>
        <begin position="148"/>
        <end position="233"/>
    </location>
</feature>
<feature type="signal peptide" evidence="2">
    <location>
        <begin position="1"/>
        <end position="19"/>
    </location>
</feature>
<gene>
    <name evidence="3" type="ORF">VCUG_01372</name>
</gene>
<proteinExistence type="predicted"/>
<dbReference type="VEuPathDB" id="MicrosporidiaDB:VCUG_01372"/>
<feature type="region of interest" description="Disordered" evidence="1">
    <location>
        <begin position="253"/>
        <end position="298"/>
    </location>
</feature>
<feature type="compositionally biased region" description="Polar residues" evidence="1">
    <location>
        <begin position="283"/>
        <end position="298"/>
    </location>
</feature>
<dbReference type="AlphaFoldDB" id="L2GTZ8"/>
<dbReference type="HOGENOM" id="CLU_832091_0_0_1"/>
<feature type="compositionally biased region" description="Basic and acidic residues" evidence="1">
    <location>
        <begin position="258"/>
        <end position="269"/>
    </location>
</feature>
<reference evidence="4" key="1">
    <citation type="submission" date="2011-03" db="EMBL/GenBank/DDBJ databases">
        <title>The genome sequence of Vavraia culicis strain floridensis.</title>
        <authorList>
            <consortium name="The Broad Institute Genome Sequencing Platform"/>
            <person name="Cuomo C."/>
            <person name="Becnel J."/>
            <person name="Sanscrainte N."/>
            <person name="Young S.K."/>
            <person name="Zeng Q."/>
            <person name="Gargeya S."/>
            <person name="Fitzgerald M."/>
            <person name="Haas B."/>
            <person name="Abouelleil A."/>
            <person name="Alvarado L."/>
            <person name="Arachchi H.M."/>
            <person name="Berlin A."/>
            <person name="Chapman S.B."/>
            <person name="Gearin G."/>
            <person name="Goldberg J."/>
            <person name="Griggs A."/>
            <person name="Gujja S."/>
            <person name="Hansen M."/>
            <person name="Heiman D."/>
            <person name="Howarth C."/>
            <person name="Larimer J."/>
            <person name="Lui A."/>
            <person name="MacDonald P.J.P."/>
            <person name="McCowen C."/>
            <person name="Montmayeur A."/>
            <person name="Murphy C."/>
            <person name="Neiman D."/>
            <person name="Pearson M."/>
            <person name="Priest M."/>
            <person name="Roberts A."/>
            <person name="Saif S."/>
            <person name="Shea T."/>
            <person name="Sisk P."/>
            <person name="Stolte C."/>
            <person name="Sykes S."/>
            <person name="Wortman J."/>
            <person name="Nusbaum C."/>
            <person name="Birren B."/>
        </authorList>
    </citation>
    <scope>NUCLEOTIDE SEQUENCE [LARGE SCALE GENOMIC DNA]</scope>
    <source>
        <strain evidence="4">floridensis</strain>
    </source>
</reference>
<dbReference type="GeneID" id="19879251"/>
<feature type="compositionally biased region" description="Basic and acidic residues" evidence="1">
    <location>
        <begin position="220"/>
        <end position="230"/>
    </location>
</feature>
<name>L2GTZ8_VAVCU</name>
<protein>
    <submittedName>
        <fullName evidence="3">Uncharacterized protein</fullName>
    </submittedName>
</protein>
<dbReference type="EMBL" id="GL877424">
    <property type="protein sequence ID" value="ELA47099.1"/>
    <property type="molecule type" value="Genomic_DNA"/>
</dbReference>
<keyword evidence="4" id="KW-1185">Reference proteome</keyword>
<feature type="chain" id="PRO_5003960174" evidence="2">
    <location>
        <begin position="20"/>
        <end position="334"/>
    </location>
</feature>
<dbReference type="Proteomes" id="UP000011081">
    <property type="component" value="Unassembled WGS sequence"/>
</dbReference>
<evidence type="ECO:0000256" key="2">
    <source>
        <dbReference type="SAM" id="SignalP"/>
    </source>
</evidence>
<evidence type="ECO:0000313" key="3">
    <source>
        <dbReference type="EMBL" id="ELA47099.1"/>
    </source>
</evidence>
<organism evidence="3 4">
    <name type="scientific">Vavraia culicis (isolate floridensis)</name>
    <name type="common">Microsporidian parasite</name>
    <dbReference type="NCBI Taxonomy" id="948595"/>
    <lineage>
        <taxon>Eukaryota</taxon>
        <taxon>Fungi</taxon>
        <taxon>Fungi incertae sedis</taxon>
        <taxon>Microsporidia</taxon>
        <taxon>Pleistophoridae</taxon>
        <taxon>Vavraia</taxon>
    </lineage>
</organism>
<evidence type="ECO:0000313" key="4">
    <source>
        <dbReference type="Proteomes" id="UP000011081"/>
    </source>
</evidence>
<dbReference type="InParanoid" id="L2GTZ8"/>
<dbReference type="RefSeq" id="XP_008074393.1">
    <property type="nucleotide sequence ID" value="XM_008076202.1"/>
</dbReference>
<sequence length="334" mass="37263">MFFLLLSIPLLMRFGNLSATAVSNMHLRDDINLSNVNQRHARLIGRDRAVFKYVAEGEEEASSDCILLKINSLKSVSYLKGWADLWAAFNNYLHEQRALSISFNAFIEQNKLNIEKFSRDLRKNGILINKSVSEETFEKLEPIDSGISTGEVSSTGGSTNTSMTDINLKTSGGKPATPAEFKSFRSRIPVPKSGFSPRTSTPCIKNARFPATPPVSPVSRTEKYSRRAEHPANNLSHFRMLKQKIEFVLKSLQTQKKRSTDEHTRRSSLSDDSTTDNSHRQNSDSNVSSRRLSLPTPINNNQNVAILYDHLESIKKALKSAIADFEGIIASLSG</sequence>
<keyword evidence="2" id="KW-0732">Signal</keyword>